<evidence type="ECO:0000259" key="6">
    <source>
        <dbReference type="PROSITE" id="PS51211"/>
    </source>
</evidence>
<dbReference type="EMBL" id="CAJPIZ010001362">
    <property type="protein sequence ID" value="CAG2103357.1"/>
    <property type="molecule type" value="Genomic_DNA"/>
</dbReference>
<evidence type="ECO:0000256" key="3">
    <source>
        <dbReference type="ARBA" id="ARBA00022729"/>
    </source>
</evidence>
<keyword evidence="4" id="KW-0256">Endoplasmic reticulum</keyword>
<dbReference type="PANTHER" id="PTHR13024">
    <property type="entry name" value="MICROSOMAL TRIGLYCERIDE TRANSFER PROTEIN, LARGE SUBUNIT"/>
    <property type="match status" value="1"/>
</dbReference>
<evidence type="ECO:0000313" key="7">
    <source>
        <dbReference type="EMBL" id="CAD7622927.1"/>
    </source>
</evidence>
<dbReference type="EMBL" id="OC855937">
    <property type="protein sequence ID" value="CAD7622927.1"/>
    <property type="molecule type" value="Genomic_DNA"/>
</dbReference>
<dbReference type="OrthoDB" id="5865932at2759"/>
<dbReference type="SUPFAM" id="SSF48431">
    <property type="entry name" value="Lipovitellin-phosvitin complex, superhelical domain"/>
    <property type="match status" value="2"/>
</dbReference>
<dbReference type="Gene3D" id="1.25.10.20">
    <property type="entry name" value="Vitellinogen, superhelical"/>
    <property type="match status" value="2"/>
</dbReference>
<dbReference type="GO" id="GO:0005794">
    <property type="term" value="C:Golgi apparatus"/>
    <property type="evidence" value="ECO:0007669"/>
    <property type="project" value="TreeGrafter"/>
</dbReference>
<reference evidence="7" key="1">
    <citation type="submission" date="2020-11" db="EMBL/GenBank/DDBJ databases">
        <authorList>
            <person name="Tran Van P."/>
        </authorList>
    </citation>
    <scope>NUCLEOTIDE SEQUENCE</scope>
</reference>
<keyword evidence="3" id="KW-0732">Signal</keyword>
<evidence type="ECO:0000256" key="4">
    <source>
        <dbReference type="ARBA" id="ARBA00022824"/>
    </source>
</evidence>
<keyword evidence="8" id="KW-1185">Reference proteome</keyword>
<proteinExistence type="predicted"/>
<dbReference type="InterPro" id="IPR045811">
    <property type="entry name" value="MTP_lip-bd"/>
</dbReference>
<gene>
    <name evidence="7" type="ORF">OSB1V03_LOCUS3388</name>
</gene>
<protein>
    <recommendedName>
        <fullName evidence="6">Vitellogenin domain-containing protein</fullName>
    </recommendedName>
</protein>
<comment type="caution">
    <text evidence="5">Lacks conserved residue(s) required for the propagation of feature annotation.</text>
</comment>
<evidence type="ECO:0000256" key="5">
    <source>
        <dbReference type="PROSITE-ProRule" id="PRU00557"/>
    </source>
</evidence>
<feature type="domain" description="Vitellogenin" evidence="6">
    <location>
        <begin position="34"/>
        <end position="1067"/>
    </location>
</feature>
<dbReference type="GO" id="GO:0005783">
    <property type="term" value="C:endoplasmic reticulum"/>
    <property type="evidence" value="ECO:0007669"/>
    <property type="project" value="UniProtKB-SubCell"/>
</dbReference>
<dbReference type="PROSITE" id="PS51211">
    <property type="entry name" value="VITELLOGENIN"/>
    <property type="match status" value="1"/>
</dbReference>
<dbReference type="GO" id="GO:0016323">
    <property type="term" value="C:basolateral plasma membrane"/>
    <property type="evidence" value="ECO:0007669"/>
    <property type="project" value="TreeGrafter"/>
</dbReference>
<dbReference type="PANTHER" id="PTHR13024:SF0">
    <property type="entry name" value="MICROSOMAL TRIACYLGLYCEROL TRANSFER PROTEIN"/>
    <property type="match status" value="1"/>
</dbReference>
<dbReference type="Proteomes" id="UP000759131">
    <property type="component" value="Unassembled WGS sequence"/>
</dbReference>
<organism evidence="7">
    <name type="scientific">Medioppia subpectinata</name>
    <dbReference type="NCBI Taxonomy" id="1979941"/>
    <lineage>
        <taxon>Eukaryota</taxon>
        <taxon>Metazoa</taxon>
        <taxon>Ecdysozoa</taxon>
        <taxon>Arthropoda</taxon>
        <taxon>Chelicerata</taxon>
        <taxon>Arachnida</taxon>
        <taxon>Acari</taxon>
        <taxon>Acariformes</taxon>
        <taxon>Sarcoptiformes</taxon>
        <taxon>Oribatida</taxon>
        <taxon>Brachypylina</taxon>
        <taxon>Oppioidea</taxon>
        <taxon>Oppiidae</taxon>
        <taxon>Medioppia</taxon>
    </lineage>
</organism>
<dbReference type="InterPro" id="IPR011030">
    <property type="entry name" value="Lipovitellin_superhlx_dom"/>
</dbReference>
<accession>A0A7R9KJJ5</accession>
<dbReference type="Pfam" id="PF19444">
    <property type="entry name" value="MTP_lip_bd"/>
    <property type="match status" value="1"/>
</dbReference>
<dbReference type="GO" id="GO:0005548">
    <property type="term" value="F:phospholipid transporter activity"/>
    <property type="evidence" value="ECO:0007669"/>
    <property type="project" value="InterPro"/>
</dbReference>
<dbReference type="GO" id="GO:0008289">
    <property type="term" value="F:lipid binding"/>
    <property type="evidence" value="ECO:0007669"/>
    <property type="project" value="InterPro"/>
</dbReference>
<sequence>MQSLWDVVFAIVNFYLIIVCVCCHPTPGLLCYGPLPGVQYKYGYKSETIMNNNDYREPTGFGVHSVIAVENVWQDSSGYLLSVTIESCQFKSRTGAKFGDGNAINDWNHPLFAHIDSTGDVKRVVVHQSETTTASNLKKSLLEHLRAKEPEKSSYEWTRDGLTINKKSFTTNTDYKSILSPDMSDEWQMSAQLASDHPMVESANGWQNITLQSRIYSSAHSKLHNSFSLKLLSESKSSTEKITANSVSDIIKSLGDNYINIETILRPEMETCHNCQTLQNAIKDNEASLKGEAIASIPMTISYLKLIDRVRSGGPGASKEDMIKLLKSYKKKKDIVSSILDILAGSRTEQSVATALEYLNLPKSEDLDFGERFLVQLATSVMTASQMQSISSATVSADEVMAEILKQTQVKNWKNEKLKQTAFLILATLLRAHVYDHKNNGHKNTEIITKVIKQLTTELDSCKETDCRVVFLHAIGNTGLIRDGVYQAIKKHSLIGKRESIAAMKALRECLEWSGTNDKLTPRLRHLLLRVVYDPEQETTSRMIAAELISIYLNDEKTTKELIKHLPSFDGLTINKKSFTTNTDYKSILSPDMSDEWQMSAQLASDHPMVESANGWQNITLQSRIYSSAHSKLHNSFSLKLLSESKSSTEKITANSVSDIIKSLGDNYINIETILRPEMETCHNCQTLQNAIKDNEASLKGEAIASIPMTISYLKLIDRVRSGGPGASKEDMIKLLKSYKKKKDIVSSILDILAGSRTEQSVATALEYLNLPKSEDLDFGERFLVQLATSVMTASQMQSISSATVSADEVMAEILKQTQVKNWKNEKLKQTAFLILATLLRAHVYDHKNNGHKNTEIITKVIKQLTTELDSCKETDCRVVFLHAIGNTGLIRDGVYQAIKKHSLIGKRESIAAMKALRECLEWSGTNDKLTPRLRHLLLRVVYDPEQETTSRMIAAELISIYLNDEKTTKELIKHLPSFGNNELATIIWNRAFSSAPLIPMAHHNWHLHSTTFNGSSASFTRVMGGTKSTNASYRILMELLNKGKLLKESAFDVELSSPNGYSQHLITVGMFARGLQSFAGDAEAETASNDVEEEQTMAGMSLRIMNVQLRPFTFFTGTGELMGHVWSGTASEPTTVFQGNFLLGDYWSTHPLINGLIVEQSLRGILSLDLSGEIQISLWNRNSHSVVHTKGSLLFQGSQTVLTSDRKTSASKQFSFGGNTRLDFITDLDFYSSPFKMCMQIDRPEFTFRHNTRKYERVNSENLHKRIHRRMYSIPAKSYAMHRDNNQMCALMNSE</sequence>
<dbReference type="InterPro" id="IPR039988">
    <property type="entry name" value="MTTP"/>
</dbReference>
<name>A0A7R9KJJ5_9ACAR</name>
<evidence type="ECO:0000313" key="8">
    <source>
        <dbReference type="Proteomes" id="UP000759131"/>
    </source>
</evidence>
<keyword evidence="2" id="KW-0813">Transport</keyword>
<comment type="subcellular location">
    <subcellularLocation>
        <location evidence="1">Endoplasmic reticulum</location>
    </subcellularLocation>
</comment>
<dbReference type="GO" id="GO:0042157">
    <property type="term" value="P:lipoprotein metabolic process"/>
    <property type="evidence" value="ECO:0007669"/>
    <property type="project" value="TreeGrafter"/>
</dbReference>
<evidence type="ECO:0000256" key="1">
    <source>
        <dbReference type="ARBA" id="ARBA00004240"/>
    </source>
</evidence>
<dbReference type="InterPro" id="IPR001747">
    <property type="entry name" value="Vitellogenin_N"/>
</dbReference>
<evidence type="ECO:0000256" key="2">
    <source>
        <dbReference type="ARBA" id="ARBA00022448"/>
    </source>
</evidence>